<gene>
    <name evidence="4" type="ORF">DW027_05610</name>
</gene>
<evidence type="ECO:0000259" key="3">
    <source>
        <dbReference type="Pfam" id="PF00535"/>
    </source>
</evidence>
<proteinExistence type="predicted"/>
<dbReference type="GO" id="GO:0016758">
    <property type="term" value="F:hexosyltransferase activity"/>
    <property type="evidence" value="ECO:0007669"/>
    <property type="project" value="UniProtKB-ARBA"/>
</dbReference>
<accession>A0A415KUH5</accession>
<protein>
    <submittedName>
        <fullName evidence="4">Glycosyltransferase</fullName>
    </submittedName>
</protein>
<reference evidence="4 5" key="1">
    <citation type="submission" date="2018-08" db="EMBL/GenBank/DDBJ databases">
        <title>A genome reference for cultivated species of the human gut microbiota.</title>
        <authorList>
            <person name="Zou Y."/>
            <person name="Xue W."/>
            <person name="Luo G."/>
        </authorList>
    </citation>
    <scope>NUCLEOTIDE SEQUENCE [LARGE SCALE GENOMIC DNA]</scope>
    <source>
        <strain evidence="4 5">AF38-2</strain>
    </source>
</reference>
<name>A0A415KUH5_9BACE</name>
<sequence length="306" mass="35588">MGEPKITIIIPVYNTAKYLGKCLDSILIQHEQSFEVILVDDGSTDDSGIICDEFAQFDNRFQVVHKQNGGVSSARNVGLDMAVGKWVAFIDSDDEISPDFLTIPIQYEDADVIQKADIWVYSNGVKIKKTVINDHYLTSHREIGNYWINRTNNYLAVRLIARECIGDTRFLIGVKISEDFLFFTSILHNVNRYAFSSVGHYYYYQRENSAMCKFKDDIREDIRITFEHLNIVRTYECHSNMVEICENLVFGYFIKTLWRRRRYLTPEEIKCFKAILSEMRLDSLSLCKPKIKLGMMIVKIIGQYIM</sequence>
<feature type="domain" description="Glycosyltransferase 2-like" evidence="3">
    <location>
        <begin position="7"/>
        <end position="107"/>
    </location>
</feature>
<dbReference type="Proteomes" id="UP000284495">
    <property type="component" value="Unassembled WGS sequence"/>
</dbReference>
<dbReference type="RefSeq" id="WP_118419478.1">
    <property type="nucleotide sequence ID" value="NZ_QROO01000006.1"/>
</dbReference>
<evidence type="ECO:0000256" key="1">
    <source>
        <dbReference type="ARBA" id="ARBA00022676"/>
    </source>
</evidence>
<dbReference type="Pfam" id="PF00535">
    <property type="entry name" value="Glycos_transf_2"/>
    <property type="match status" value="1"/>
</dbReference>
<evidence type="ECO:0000256" key="2">
    <source>
        <dbReference type="ARBA" id="ARBA00022679"/>
    </source>
</evidence>
<keyword evidence="1" id="KW-0328">Glycosyltransferase</keyword>
<dbReference type="AlphaFoldDB" id="A0A415KUH5"/>
<dbReference type="InterPro" id="IPR001173">
    <property type="entry name" value="Glyco_trans_2-like"/>
</dbReference>
<organism evidence="4 5">
    <name type="scientific">Bacteroides xylanisolvens</name>
    <dbReference type="NCBI Taxonomy" id="371601"/>
    <lineage>
        <taxon>Bacteria</taxon>
        <taxon>Pseudomonadati</taxon>
        <taxon>Bacteroidota</taxon>
        <taxon>Bacteroidia</taxon>
        <taxon>Bacteroidales</taxon>
        <taxon>Bacteroidaceae</taxon>
        <taxon>Bacteroides</taxon>
    </lineage>
</organism>
<evidence type="ECO:0000313" key="5">
    <source>
        <dbReference type="Proteomes" id="UP000284495"/>
    </source>
</evidence>
<dbReference type="PANTHER" id="PTHR22916">
    <property type="entry name" value="GLYCOSYLTRANSFERASE"/>
    <property type="match status" value="1"/>
</dbReference>
<dbReference type="CDD" id="cd00761">
    <property type="entry name" value="Glyco_tranf_GTA_type"/>
    <property type="match status" value="1"/>
</dbReference>
<dbReference type="Gene3D" id="3.90.550.10">
    <property type="entry name" value="Spore Coat Polysaccharide Biosynthesis Protein SpsA, Chain A"/>
    <property type="match status" value="1"/>
</dbReference>
<comment type="caution">
    <text evidence="4">The sequence shown here is derived from an EMBL/GenBank/DDBJ whole genome shotgun (WGS) entry which is preliminary data.</text>
</comment>
<dbReference type="SUPFAM" id="SSF53448">
    <property type="entry name" value="Nucleotide-diphospho-sugar transferases"/>
    <property type="match status" value="1"/>
</dbReference>
<dbReference type="EMBL" id="QROO01000006">
    <property type="protein sequence ID" value="RHL39963.1"/>
    <property type="molecule type" value="Genomic_DNA"/>
</dbReference>
<dbReference type="PANTHER" id="PTHR22916:SF51">
    <property type="entry name" value="GLYCOSYLTRANSFERASE EPSH-RELATED"/>
    <property type="match status" value="1"/>
</dbReference>
<keyword evidence="2 4" id="KW-0808">Transferase</keyword>
<dbReference type="InterPro" id="IPR029044">
    <property type="entry name" value="Nucleotide-diphossugar_trans"/>
</dbReference>
<evidence type="ECO:0000313" key="4">
    <source>
        <dbReference type="EMBL" id="RHL39963.1"/>
    </source>
</evidence>